<feature type="domain" description="ABC3 transporter permease C-terminal" evidence="7">
    <location>
        <begin position="60"/>
        <end position="177"/>
    </location>
</feature>
<feature type="transmembrane region" description="Helical" evidence="6">
    <location>
        <begin position="296"/>
        <end position="319"/>
    </location>
</feature>
<reference evidence="9" key="2">
    <citation type="submission" date="2017-05" db="EMBL/GenBank/DDBJ databases">
        <authorList>
            <consortium name="The Broad Institute Genomics Platform"/>
            <consortium name="The Broad Institute Genomic Center for Infectious Diseases"/>
            <person name="Earl A."/>
            <person name="Manson A."/>
            <person name="Schwartman J."/>
            <person name="Gilmore M."/>
            <person name="Abouelleil A."/>
            <person name="Cao P."/>
            <person name="Chapman S."/>
            <person name="Cusick C."/>
            <person name="Shea T."/>
            <person name="Young S."/>
            <person name="Neafsey D."/>
            <person name="Nusbaum C."/>
            <person name="Birren B."/>
        </authorList>
    </citation>
    <scope>NUCLEOTIDE SEQUENCE</scope>
    <source>
        <strain evidence="9">9E7_DIV0242</strain>
    </source>
</reference>
<feature type="transmembrane region" description="Helical" evidence="6">
    <location>
        <begin position="202"/>
        <end position="227"/>
    </location>
</feature>
<evidence type="ECO:0000256" key="6">
    <source>
        <dbReference type="PIRNR" id="PIRNR018968"/>
    </source>
</evidence>
<protein>
    <recommendedName>
        <fullName evidence="7">ABC3 transporter permease C-terminal domain-containing protein</fullName>
    </recommendedName>
</protein>
<dbReference type="PANTHER" id="PTHR46795:SF3">
    <property type="entry name" value="ABC TRANSPORTER PERMEASE"/>
    <property type="match status" value="1"/>
</dbReference>
<evidence type="ECO:0000256" key="4">
    <source>
        <dbReference type="ARBA" id="ARBA00022989"/>
    </source>
</evidence>
<sequence>MLSKLSWKSVRSQYYHYVVYLVGMIFAVAIYYSFNAITYDKVLLKSVGSEVSLKAFLSFGALLIAVMILSFMFTINRFFFMRRAKEIGIYQLIGMKKRQIAGLFFSEIYSLGIAALIIGIFFGIIFSKLFSMILIKVMVLNVESSINFSIPSIVDTVLVFLLLLFFVSLHSSYLIYSYRLSGFFKQEDQPVIEAKQLTVRQAALGTVGVALILFSYFISMNVLSFLFDETVGTLGFLLLPFVLIGLCAVGTYLIFKYTIHIFIHLFIRKKGGYYQGLSMLVAGNTRLHLYKGSNTLTTITIFIACSLGIIGGSASFYTLGMDNVNATNPTDFIVNSALYEPIMAHIDQKKAVTESVELHFKAVGGVYRYYLSKEEMTILEPINILSLTNYKEYQQINPYLKTIAFNGNNQAVLLAPRTQSIAKYDSVFQLLGGITVEVTDTIPDYLGDTLLRYNRPTLIVPDKLFDQVKDAVSYRLTAFNVLEDQNSTIAEQISQNFAKEWQFPMYYELNQAKAGLSGYVSEKPKKTEGEASGNESESWTLNYTSRTTELVYSRKLLGALIYIVLFLGIFALIISGSVLMVRQFAEAERERGTYRLLERLGIPQKQIRRLVYRQNRIIFFLPMFLGILHAFFAVRLFNQLVPSSGYRLAYISCGLLILIYMVYYVLTSRIYYWIIEKVEST</sequence>
<comment type="subcellular location">
    <subcellularLocation>
        <location evidence="1 6">Cell membrane</location>
        <topology evidence="1 6">Multi-pass membrane protein</topology>
    </subcellularLocation>
</comment>
<dbReference type="Pfam" id="PF02687">
    <property type="entry name" value="FtsX"/>
    <property type="match status" value="2"/>
</dbReference>
<dbReference type="Proteomes" id="UP000195141">
    <property type="component" value="Chromosome"/>
</dbReference>
<dbReference type="GO" id="GO:0005886">
    <property type="term" value="C:plasma membrane"/>
    <property type="evidence" value="ECO:0007669"/>
    <property type="project" value="UniProtKB-SubCell"/>
</dbReference>
<evidence type="ECO:0000313" key="8">
    <source>
        <dbReference type="EMBL" id="OTP15655.1"/>
    </source>
</evidence>
<dbReference type="AlphaFoldDB" id="A0A242K6V0"/>
<accession>A0A242K6V0</accession>
<evidence type="ECO:0000313" key="9">
    <source>
        <dbReference type="EMBL" id="WYJ91963.1"/>
    </source>
</evidence>
<dbReference type="PIRSF" id="PIRSF018968">
    <property type="entry name" value="ABC_permease_BceB"/>
    <property type="match status" value="1"/>
</dbReference>
<evidence type="ECO:0000256" key="5">
    <source>
        <dbReference type="ARBA" id="ARBA00023136"/>
    </source>
</evidence>
<evidence type="ECO:0000313" key="10">
    <source>
        <dbReference type="Proteomes" id="UP000195141"/>
    </source>
</evidence>
<dbReference type="EMBL" id="CP147247">
    <property type="protein sequence ID" value="WYJ91963.1"/>
    <property type="molecule type" value="Genomic_DNA"/>
</dbReference>
<feature type="domain" description="ABC3 transporter permease C-terminal" evidence="7">
    <location>
        <begin position="566"/>
        <end position="675"/>
    </location>
</feature>
<keyword evidence="10" id="KW-1185">Reference proteome</keyword>
<keyword evidence="5 6" id="KW-0472">Membrane</keyword>
<comment type="similarity">
    <text evidence="6">Belongs to the ABC-4 integral membrane protein family.</text>
</comment>
<dbReference type="GO" id="GO:0055085">
    <property type="term" value="P:transmembrane transport"/>
    <property type="evidence" value="ECO:0007669"/>
    <property type="project" value="UniProtKB-UniRule"/>
</dbReference>
<feature type="transmembrane region" description="Helical" evidence="6">
    <location>
        <begin position="54"/>
        <end position="79"/>
    </location>
</feature>
<feature type="transmembrane region" description="Helical" evidence="6">
    <location>
        <begin position="233"/>
        <end position="255"/>
    </location>
</feature>
<evidence type="ECO:0000259" key="7">
    <source>
        <dbReference type="Pfam" id="PF02687"/>
    </source>
</evidence>
<evidence type="ECO:0000256" key="3">
    <source>
        <dbReference type="ARBA" id="ARBA00022692"/>
    </source>
</evidence>
<dbReference type="InterPro" id="IPR003838">
    <property type="entry name" value="ABC3_permease_C"/>
</dbReference>
<keyword evidence="2 6" id="KW-1003">Cell membrane</keyword>
<organism evidence="8">
    <name type="scientific">Candidatus Enterococcus clewellii</name>
    <dbReference type="NCBI Taxonomy" id="1834193"/>
    <lineage>
        <taxon>Bacteria</taxon>
        <taxon>Bacillati</taxon>
        <taxon>Bacillota</taxon>
        <taxon>Bacilli</taxon>
        <taxon>Lactobacillales</taxon>
        <taxon>Enterococcaceae</taxon>
        <taxon>Enterococcus</taxon>
    </lineage>
</organism>
<dbReference type="InterPro" id="IPR027022">
    <property type="entry name" value="ABC_permease_BceB-typ"/>
</dbReference>
<reference evidence="8" key="1">
    <citation type="submission" date="2017-05" db="EMBL/GenBank/DDBJ databases">
        <title>The Genome Sequence of Enterococcus sp. 9E7_DIV0242.</title>
        <authorList>
            <consortium name="The Broad Institute Genomics Platform"/>
            <consortium name="The Broad Institute Genomic Center for Infectious Diseases"/>
            <person name="Earl A."/>
            <person name="Manson A."/>
            <person name="Schwartman J."/>
            <person name="Gilmore M."/>
            <person name="Abouelleil A."/>
            <person name="Cao P."/>
            <person name="Chapman S."/>
            <person name="Cusick C."/>
            <person name="Shea T."/>
            <person name="Young S."/>
            <person name="Neafsey D."/>
            <person name="Nusbaum C."/>
            <person name="Birren B."/>
        </authorList>
    </citation>
    <scope>NUCLEOTIDE SEQUENCE [LARGE SCALE GENOMIC DNA]</scope>
    <source>
        <strain evidence="8">9E7_DIV0242</strain>
    </source>
</reference>
<name>A0A242K6V0_9ENTE</name>
<feature type="transmembrane region" description="Helical" evidence="6">
    <location>
        <begin position="100"/>
        <end position="126"/>
    </location>
</feature>
<evidence type="ECO:0000256" key="2">
    <source>
        <dbReference type="ARBA" id="ARBA00022475"/>
    </source>
</evidence>
<feature type="transmembrane region" description="Helical" evidence="6">
    <location>
        <begin position="14"/>
        <end position="34"/>
    </location>
</feature>
<reference evidence="9" key="3">
    <citation type="submission" date="2024-03" db="EMBL/GenBank/DDBJ databases">
        <title>The Genome Sequence of Enterococcus sp. DIV0242b.</title>
        <authorList>
            <consortium name="The Broad Institute Genomics Platform"/>
            <consortium name="The Broad Institute Microbial Omics Core"/>
            <consortium name="The Broad Institute Genomic Center for Infectious Diseases"/>
            <person name="Earl A."/>
            <person name="Manson A."/>
            <person name="Gilmore M."/>
            <person name="Schwartman J."/>
            <person name="Shea T."/>
            <person name="Abouelleil A."/>
            <person name="Cao P."/>
            <person name="Chapman S."/>
            <person name="Cusick C."/>
            <person name="Young S."/>
            <person name="Neafsey D."/>
            <person name="Nusbaum C."/>
            <person name="Birren B."/>
        </authorList>
    </citation>
    <scope>NUCLEOTIDE SEQUENCE</scope>
    <source>
        <strain evidence="9">9E7_DIV0242</strain>
    </source>
</reference>
<feature type="transmembrane region" description="Helical" evidence="6">
    <location>
        <begin position="648"/>
        <end position="666"/>
    </location>
</feature>
<keyword evidence="6" id="KW-0813">Transport</keyword>
<feature type="transmembrane region" description="Helical" evidence="6">
    <location>
        <begin position="556"/>
        <end position="581"/>
    </location>
</feature>
<dbReference type="EMBL" id="NGMM01000003">
    <property type="protein sequence ID" value="OTP15655.1"/>
    <property type="molecule type" value="Genomic_DNA"/>
</dbReference>
<feature type="transmembrane region" description="Helical" evidence="6">
    <location>
        <begin position="617"/>
        <end position="636"/>
    </location>
</feature>
<evidence type="ECO:0000256" key="1">
    <source>
        <dbReference type="ARBA" id="ARBA00004651"/>
    </source>
</evidence>
<feature type="transmembrane region" description="Helical" evidence="6">
    <location>
        <begin position="146"/>
        <end position="169"/>
    </location>
</feature>
<dbReference type="RefSeq" id="WP_086348950.1">
    <property type="nucleotide sequence ID" value="NZ_CP147247.1"/>
</dbReference>
<gene>
    <name evidence="8" type="ORF">A5888_001869</name>
    <name evidence="9" type="ORF">A5888_003736</name>
</gene>
<dbReference type="InterPro" id="IPR052536">
    <property type="entry name" value="ABC-4_Integral_Memb_Prot"/>
</dbReference>
<keyword evidence="4 6" id="KW-1133">Transmembrane helix</keyword>
<keyword evidence="3 6" id="KW-0812">Transmembrane</keyword>
<proteinExistence type="inferred from homology"/>
<dbReference type="PANTHER" id="PTHR46795">
    <property type="entry name" value="ABC TRANSPORTER PERMEASE-RELATED-RELATED"/>
    <property type="match status" value="1"/>
</dbReference>